<name>Q6AN23_DESPS</name>
<dbReference type="HOGENOM" id="CLU_1132176_0_0_7"/>
<dbReference type="PANTHER" id="PTHR34597:SF3">
    <property type="entry name" value="OUTER MEMBRANE TRANSPORTER CDIB"/>
    <property type="match status" value="1"/>
</dbReference>
<dbReference type="OrthoDB" id="290122at2"/>
<evidence type="ECO:0000313" key="3">
    <source>
        <dbReference type="Proteomes" id="UP000000602"/>
    </source>
</evidence>
<dbReference type="GO" id="GO:0008320">
    <property type="term" value="F:protein transmembrane transporter activity"/>
    <property type="evidence" value="ECO:0007669"/>
    <property type="project" value="TreeGrafter"/>
</dbReference>
<dbReference type="EMBL" id="CR522870">
    <property type="protein sequence ID" value="CAG36251.1"/>
    <property type="molecule type" value="Genomic_DNA"/>
</dbReference>
<proteinExistence type="predicted"/>
<reference evidence="3" key="1">
    <citation type="journal article" date="2004" name="Environ. Microbiol.">
        <title>The genome of Desulfotalea psychrophila, a sulfate-reducing bacterium from permanently cold Arctic sediments.</title>
        <authorList>
            <person name="Rabus R."/>
            <person name="Ruepp A."/>
            <person name="Frickey T."/>
            <person name="Rattei T."/>
            <person name="Fartmann B."/>
            <person name="Stark M."/>
            <person name="Bauer M."/>
            <person name="Zibat A."/>
            <person name="Lombardot T."/>
            <person name="Becker I."/>
            <person name="Amann J."/>
            <person name="Gellner K."/>
            <person name="Teeling H."/>
            <person name="Leuschner W.D."/>
            <person name="Gloeckner F.-O."/>
            <person name="Lupas A.N."/>
            <person name="Amann R."/>
            <person name="Klenk H.-P."/>
        </authorList>
    </citation>
    <scope>NUCLEOTIDE SEQUENCE [LARGE SCALE GENOMIC DNA]</scope>
    <source>
        <strain evidence="3">DSM 12343 / LSv54</strain>
    </source>
</reference>
<dbReference type="STRING" id="177439.DP1522"/>
<keyword evidence="3" id="KW-1185">Reference proteome</keyword>
<dbReference type="InterPro" id="IPR051544">
    <property type="entry name" value="TPS_OM_transporter"/>
</dbReference>
<evidence type="ECO:0000313" key="2">
    <source>
        <dbReference type="EMBL" id="CAG36251.1"/>
    </source>
</evidence>
<feature type="domain" description="Haemolysin activator HlyB C-terminal" evidence="1">
    <location>
        <begin position="97"/>
        <end position="207"/>
    </location>
</feature>
<sequence>MDLDSVNKYLHSVFLGVDYKYSNSNLGFALLPVFNKDVEILQGIVGYNGSLPDHLGMTAFNFQTVLSPGGLLRYNTDYYFNSFQEGASADYLYCNLDIDRLTALPYGFTLSNKAHGQLANGQLLGSEQIGLGGYSTVRGFPEREVNIDSGVLLRNELRTPTIALAELVDYSKSLGDLQLLAFWDYGSGRNDYEGENQTLSGYGLGLRYNFGSYVSLRLDYGFQGSGRDIYKNEDSQLHVGLVIGY</sequence>
<dbReference type="InterPro" id="IPR005565">
    <property type="entry name" value="Hemolysn_activator_HlyB_C"/>
</dbReference>
<dbReference type="KEGG" id="dps:DP1522"/>
<dbReference type="GO" id="GO:0098046">
    <property type="term" value="C:type V protein secretion system complex"/>
    <property type="evidence" value="ECO:0007669"/>
    <property type="project" value="TreeGrafter"/>
</dbReference>
<dbReference type="RefSeq" id="WP_011188763.1">
    <property type="nucleotide sequence ID" value="NC_006138.1"/>
</dbReference>
<protein>
    <recommendedName>
        <fullName evidence="1">Haemolysin activator HlyB C-terminal domain-containing protein</fullName>
    </recommendedName>
</protein>
<evidence type="ECO:0000259" key="1">
    <source>
        <dbReference type="Pfam" id="PF03865"/>
    </source>
</evidence>
<gene>
    <name evidence="2" type="ordered locus">DP1522</name>
</gene>
<dbReference type="GO" id="GO:0046819">
    <property type="term" value="P:protein secretion by the type V secretion system"/>
    <property type="evidence" value="ECO:0007669"/>
    <property type="project" value="TreeGrafter"/>
</dbReference>
<dbReference type="Proteomes" id="UP000000602">
    <property type="component" value="Chromosome"/>
</dbReference>
<dbReference type="Gene3D" id="2.40.160.50">
    <property type="entry name" value="membrane protein fhac: a member of the omp85/tpsb transporter family"/>
    <property type="match status" value="1"/>
</dbReference>
<accession>Q6AN23</accession>
<dbReference type="Pfam" id="PF03865">
    <property type="entry name" value="ShlB"/>
    <property type="match status" value="1"/>
</dbReference>
<dbReference type="eggNOG" id="COG2831">
    <property type="taxonomic scope" value="Bacteria"/>
</dbReference>
<dbReference type="PANTHER" id="PTHR34597">
    <property type="entry name" value="SLR1661 PROTEIN"/>
    <property type="match status" value="1"/>
</dbReference>
<organism evidence="2 3">
    <name type="scientific">Desulfotalea psychrophila (strain LSv54 / DSM 12343)</name>
    <dbReference type="NCBI Taxonomy" id="177439"/>
    <lineage>
        <taxon>Bacteria</taxon>
        <taxon>Pseudomonadati</taxon>
        <taxon>Thermodesulfobacteriota</taxon>
        <taxon>Desulfobulbia</taxon>
        <taxon>Desulfobulbales</taxon>
        <taxon>Desulfocapsaceae</taxon>
        <taxon>Desulfotalea</taxon>
    </lineage>
</organism>
<dbReference type="AlphaFoldDB" id="Q6AN23"/>